<feature type="signal peptide" evidence="3">
    <location>
        <begin position="1"/>
        <end position="16"/>
    </location>
</feature>
<dbReference type="AlphaFoldDB" id="T1GHH5"/>
<keyword evidence="1 2" id="KW-0193">Cuticle</keyword>
<dbReference type="PROSITE" id="PS00233">
    <property type="entry name" value="CHIT_BIND_RR_1"/>
    <property type="match status" value="1"/>
</dbReference>
<evidence type="ECO:0000256" key="2">
    <source>
        <dbReference type="PROSITE-ProRule" id="PRU00497"/>
    </source>
</evidence>
<feature type="chain" id="PRO_5004588292" evidence="3">
    <location>
        <begin position="17"/>
        <end position="122"/>
    </location>
</feature>
<evidence type="ECO:0000313" key="5">
    <source>
        <dbReference type="Proteomes" id="UP000015102"/>
    </source>
</evidence>
<dbReference type="InterPro" id="IPR031311">
    <property type="entry name" value="CHIT_BIND_RR_consensus"/>
</dbReference>
<dbReference type="EMBL" id="CAQQ02161171">
    <property type="status" value="NOT_ANNOTATED_CDS"/>
    <property type="molecule type" value="Genomic_DNA"/>
</dbReference>
<name>T1GHH5_MEGSC</name>
<proteinExistence type="predicted"/>
<dbReference type="HOGENOM" id="CLU_065450_3_0_1"/>
<dbReference type="PANTHER" id="PTHR10380:SF241">
    <property type="entry name" value="CUTICULAR PROTEIN 47EG-RELATED"/>
    <property type="match status" value="1"/>
</dbReference>
<dbReference type="GO" id="GO:0062129">
    <property type="term" value="C:chitin-based extracellular matrix"/>
    <property type="evidence" value="ECO:0007669"/>
    <property type="project" value="TreeGrafter"/>
</dbReference>
<dbReference type="Pfam" id="PF00379">
    <property type="entry name" value="Chitin_bind_4"/>
    <property type="match status" value="1"/>
</dbReference>
<keyword evidence="3" id="KW-0732">Signal</keyword>
<dbReference type="EnsemblMetazoa" id="MESCA002876-RA">
    <property type="protein sequence ID" value="MESCA002876-PA"/>
    <property type="gene ID" value="MESCA002876"/>
</dbReference>
<reference evidence="4" key="2">
    <citation type="submission" date="2015-06" db="UniProtKB">
        <authorList>
            <consortium name="EnsemblMetazoa"/>
        </authorList>
    </citation>
    <scope>IDENTIFICATION</scope>
</reference>
<evidence type="ECO:0000256" key="3">
    <source>
        <dbReference type="SAM" id="SignalP"/>
    </source>
</evidence>
<dbReference type="Proteomes" id="UP000015102">
    <property type="component" value="Unassembled WGS sequence"/>
</dbReference>
<sequence length="122" mass="13302">MKFIIVLACLFAAVLAGGEYDNIQVIRSDSEVNPDSFKIDLELDNGHIEKQEGHLQGQGEEQAIVQQGSFAWTAPDGTPVAIQYTADETGYHPVGDHLPTPPPIPEVILRSIEYINAHPAPQ</sequence>
<protein>
    <submittedName>
        <fullName evidence="4">Uncharacterized protein</fullName>
    </submittedName>
</protein>
<dbReference type="STRING" id="36166.T1GHH5"/>
<reference evidence="5" key="1">
    <citation type="submission" date="2013-02" db="EMBL/GenBank/DDBJ databases">
        <authorList>
            <person name="Hughes D."/>
        </authorList>
    </citation>
    <scope>NUCLEOTIDE SEQUENCE</scope>
    <source>
        <strain>Durham</strain>
        <strain evidence="5">NC isolate 2 -- Noor lab</strain>
    </source>
</reference>
<evidence type="ECO:0000256" key="1">
    <source>
        <dbReference type="ARBA" id="ARBA00022460"/>
    </source>
</evidence>
<dbReference type="GO" id="GO:0008010">
    <property type="term" value="F:structural constituent of chitin-based larval cuticle"/>
    <property type="evidence" value="ECO:0007669"/>
    <property type="project" value="TreeGrafter"/>
</dbReference>
<keyword evidence="5" id="KW-1185">Reference proteome</keyword>
<dbReference type="InterPro" id="IPR050468">
    <property type="entry name" value="Cuticle_Struct_Prot"/>
</dbReference>
<dbReference type="PROSITE" id="PS51155">
    <property type="entry name" value="CHIT_BIND_RR_2"/>
    <property type="match status" value="1"/>
</dbReference>
<organism evidence="4 5">
    <name type="scientific">Megaselia scalaris</name>
    <name type="common">Humpbacked fly</name>
    <name type="synonym">Phora scalaris</name>
    <dbReference type="NCBI Taxonomy" id="36166"/>
    <lineage>
        <taxon>Eukaryota</taxon>
        <taxon>Metazoa</taxon>
        <taxon>Ecdysozoa</taxon>
        <taxon>Arthropoda</taxon>
        <taxon>Hexapoda</taxon>
        <taxon>Insecta</taxon>
        <taxon>Pterygota</taxon>
        <taxon>Neoptera</taxon>
        <taxon>Endopterygota</taxon>
        <taxon>Diptera</taxon>
        <taxon>Brachycera</taxon>
        <taxon>Muscomorpha</taxon>
        <taxon>Platypezoidea</taxon>
        <taxon>Phoridae</taxon>
        <taxon>Megaseliini</taxon>
        <taxon>Megaselia</taxon>
    </lineage>
</organism>
<dbReference type="InterPro" id="IPR000618">
    <property type="entry name" value="Insect_cuticle"/>
</dbReference>
<evidence type="ECO:0000313" key="4">
    <source>
        <dbReference type="EnsemblMetazoa" id="MESCA002876-PA"/>
    </source>
</evidence>
<dbReference type="OMA" id="GHIEKQE"/>
<dbReference type="PANTHER" id="PTHR10380">
    <property type="entry name" value="CUTICLE PROTEIN"/>
    <property type="match status" value="1"/>
</dbReference>
<accession>T1GHH5</accession>